<accession>A0ABT4I4V6</accession>
<evidence type="ECO:0000256" key="3">
    <source>
        <dbReference type="ARBA" id="ARBA00022538"/>
    </source>
</evidence>
<keyword evidence="6" id="KW-0406">Ion transport</keyword>
<dbReference type="Pfam" id="PF02254">
    <property type="entry name" value="TrkA_N"/>
    <property type="match status" value="1"/>
</dbReference>
<evidence type="ECO:0000259" key="9">
    <source>
        <dbReference type="PROSITE" id="PS51202"/>
    </source>
</evidence>
<keyword evidence="11" id="KW-1185">Reference proteome</keyword>
<dbReference type="InterPro" id="IPR036291">
    <property type="entry name" value="NAD(P)-bd_dom_sf"/>
</dbReference>
<comment type="caution">
    <text evidence="10">The sequence shown here is derived from an EMBL/GenBank/DDBJ whole genome shotgun (WGS) entry which is preliminary data.</text>
</comment>
<keyword evidence="5" id="KW-0520">NAD</keyword>
<dbReference type="Pfam" id="PF02080">
    <property type="entry name" value="TrkA_C"/>
    <property type="match status" value="1"/>
</dbReference>
<dbReference type="PANTHER" id="PTHR43833:SF5">
    <property type="entry name" value="TRK SYSTEM POTASSIUM UPTAKE PROTEIN TRKA"/>
    <property type="match status" value="1"/>
</dbReference>
<dbReference type="Gene3D" id="3.40.50.720">
    <property type="entry name" value="NAD(P)-binding Rossmann-like Domain"/>
    <property type="match status" value="1"/>
</dbReference>
<evidence type="ECO:0000313" key="11">
    <source>
        <dbReference type="Proteomes" id="UP001072034"/>
    </source>
</evidence>
<dbReference type="SUPFAM" id="SSF116726">
    <property type="entry name" value="TrkA C-terminal domain-like"/>
    <property type="match status" value="1"/>
</dbReference>
<dbReference type="InterPro" id="IPR036721">
    <property type="entry name" value="RCK_C_sf"/>
</dbReference>
<evidence type="ECO:0000259" key="8">
    <source>
        <dbReference type="PROSITE" id="PS51201"/>
    </source>
</evidence>
<keyword evidence="2" id="KW-0813">Transport</keyword>
<organism evidence="10 11">
    <name type="scientific">Actinomyces israelii</name>
    <dbReference type="NCBI Taxonomy" id="1659"/>
    <lineage>
        <taxon>Bacteria</taxon>
        <taxon>Bacillati</taxon>
        <taxon>Actinomycetota</taxon>
        <taxon>Actinomycetes</taxon>
        <taxon>Actinomycetales</taxon>
        <taxon>Actinomycetaceae</taxon>
        <taxon>Actinomyces</taxon>
    </lineage>
</organism>
<feature type="region of interest" description="Disordered" evidence="7">
    <location>
        <begin position="218"/>
        <end position="240"/>
    </location>
</feature>
<evidence type="ECO:0000256" key="2">
    <source>
        <dbReference type="ARBA" id="ARBA00022448"/>
    </source>
</evidence>
<evidence type="ECO:0000256" key="7">
    <source>
        <dbReference type="SAM" id="MobiDB-lite"/>
    </source>
</evidence>
<protein>
    <recommendedName>
        <fullName evidence="1">Trk system potassium uptake protein TrkA</fullName>
    </recommendedName>
</protein>
<dbReference type="Gene3D" id="3.30.70.1450">
    <property type="entry name" value="Regulator of K+ conductance, C-terminal domain"/>
    <property type="match status" value="1"/>
</dbReference>
<feature type="domain" description="RCK N-terminal" evidence="8">
    <location>
        <begin position="1"/>
        <end position="117"/>
    </location>
</feature>
<evidence type="ECO:0000256" key="5">
    <source>
        <dbReference type="ARBA" id="ARBA00023027"/>
    </source>
</evidence>
<evidence type="ECO:0000256" key="6">
    <source>
        <dbReference type="ARBA" id="ARBA00023065"/>
    </source>
</evidence>
<dbReference type="InterPro" id="IPR006036">
    <property type="entry name" value="K_uptake_TrkA"/>
</dbReference>
<name>A0ABT4I4V6_9ACTO</name>
<dbReference type="EMBL" id="JAPTMY010000001">
    <property type="protein sequence ID" value="MCZ0856561.1"/>
    <property type="molecule type" value="Genomic_DNA"/>
</dbReference>
<dbReference type="PROSITE" id="PS51201">
    <property type="entry name" value="RCK_N"/>
    <property type="match status" value="1"/>
</dbReference>
<reference evidence="10" key="1">
    <citation type="submission" date="2022-10" db="EMBL/GenBank/DDBJ databases">
        <title>Genome sequence of Actinomyces israelii ATCC 10048.</title>
        <authorList>
            <person name="Watt R.M."/>
            <person name="Tong W.M."/>
        </authorList>
    </citation>
    <scope>NUCLEOTIDE SEQUENCE</scope>
    <source>
        <strain evidence="10">ATCC 10048</strain>
    </source>
</reference>
<dbReference type="PRINTS" id="PR00335">
    <property type="entry name" value="KUPTAKETRKA"/>
</dbReference>
<dbReference type="RefSeq" id="WP_043558092.1">
    <property type="nucleotide sequence ID" value="NZ_CAJPNG010000012.1"/>
</dbReference>
<evidence type="ECO:0000256" key="4">
    <source>
        <dbReference type="ARBA" id="ARBA00022958"/>
    </source>
</evidence>
<dbReference type="SUPFAM" id="SSF51735">
    <property type="entry name" value="NAD(P)-binding Rossmann-fold domains"/>
    <property type="match status" value="1"/>
</dbReference>
<feature type="domain" description="RCK C-terminal" evidence="9">
    <location>
        <begin position="137"/>
        <end position="218"/>
    </location>
</feature>
<evidence type="ECO:0000256" key="1">
    <source>
        <dbReference type="ARBA" id="ARBA00017378"/>
    </source>
</evidence>
<proteinExistence type="predicted"/>
<dbReference type="InterPro" id="IPR003148">
    <property type="entry name" value="RCK_N"/>
</dbReference>
<evidence type="ECO:0000313" key="10">
    <source>
        <dbReference type="EMBL" id="MCZ0856561.1"/>
    </source>
</evidence>
<dbReference type="InterPro" id="IPR050721">
    <property type="entry name" value="Trk_Ktr_HKT_K-transport"/>
</dbReference>
<keyword evidence="4" id="KW-0630">Potassium</keyword>
<dbReference type="PROSITE" id="PS51202">
    <property type="entry name" value="RCK_C"/>
    <property type="match status" value="1"/>
</dbReference>
<dbReference type="InterPro" id="IPR006037">
    <property type="entry name" value="RCK_C"/>
</dbReference>
<dbReference type="PANTHER" id="PTHR43833">
    <property type="entry name" value="POTASSIUM CHANNEL PROTEIN 2-RELATED-RELATED"/>
    <property type="match status" value="1"/>
</dbReference>
<sequence length="240" mass="25790">MKIVITGAGSVGRSIARELISHGHEVTLVDRSPDAMRIASVPEADWQLADACDVDALAEAGAGECDVVVAATGDDKSNLVTSLLSKTEYGVPRTVARVNNPKNEWLFDETWGVDVAVSTPRIMTALVEEAVSVGSLVSVFTFHQSGAFMHELTLPDDSPVIGELVSEVELPPHTVLAAILRDYRPINPDRDERFERGDELLFLTAREGEESLSEIPELFTSAEGPGPELTPDTDPAPMLG</sequence>
<gene>
    <name evidence="10" type="ORF">OHJ16_00665</name>
</gene>
<keyword evidence="3" id="KW-0633">Potassium transport</keyword>
<dbReference type="Proteomes" id="UP001072034">
    <property type="component" value="Unassembled WGS sequence"/>
</dbReference>